<dbReference type="PANTHER" id="PTHR21531">
    <property type="entry name" value="LOW-TEMPERATURE VIABILITY PROTEIN LTV1-RELATED"/>
    <property type="match status" value="1"/>
</dbReference>
<dbReference type="Pfam" id="PF04180">
    <property type="entry name" value="LTV"/>
    <property type="match status" value="2"/>
</dbReference>
<feature type="compositionally biased region" description="Basic and acidic residues" evidence="2">
    <location>
        <begin position="445"/>
        <end position="504"/>
    </location>
</feature>
<feature type="region of interest" description="Disordered" evidence="2">
    <location>
        <begin position="186"/>
        <end position="243"/>
    </location>
</feature>
<dbReference type="GO" id="GO:0000056">
    <property type="term" value="P:ribosomal small subunit export from nucleus"/>
    <property type="evidence" value="ECO:0007669"/>
    <property type="project" value="TreeGrafter"/>
</dbReference>
<dbReference type="Proteomes" id="UP001143981">
    <property type="component" value="Unassembled WGS sequence"/>
</dbReference>
<comment type="similarity">
    <text evidence="1">Belongs to the LTV1 family.</text>
</comment>
<dbReference type="InterPro" id="IPR007307">
    <property type="entry name" value="Ltv1"/>
</dbReference>
<evidence type="ECO:0000256" key="1">
    <source>
        <dbReference type="ARBA" id="ARBA00009078"/>
    </source>
</evidence>
<dbReference type="GO" id="GO:0005634">
    <property type="term" value="C:nucleus"/>
    <property type="evidence" value="ECO:0007669"/>
    <property type="project" value="TreeGrafter"/>
</dbReference>
<accession>A0A9W7YHK8</accession>
<name>A0A9W7YHK8_9FUNG</name>
<protein>
    <submittedName>
        <fullName evidence="3">Protein ltv1</fullName>
    </submittedName>
</protein>
<dbReference type="GO" id="GO:0030688">
    <property type="term" value="C:preribosome, small subunit precursor"/>
    <property type="evidence" value="ECO:0007669"/>
    <property type="project" value="TreeGrafter"/>
</dbReference>
<proteinExistence type="inferred from homology"/>
<dbReference type="AlphaFoldDB" id="A0A9W7YHK8"/>
<organism evidence="3 4">
    <name type="scientific">Coemansia biformis</name>
    <dbReference type="NCBI Taxonomy" id="1286918"/>
    <lineage>
        <taxon>Eukaryota</taxon>
        <taxon>Fungi</taxon>
        <taxon>Fungi incertae sedis</taxon>
        <taxon>Zoopagomycota</taxon>
        <taxon>Kickxellomycotina</taxon>
        <taxon>Kickxellomycetes</taxon>
        <taxon>Kickxellales</taxon>
        <taxon>Kickxellaceae</taxon>
        <taxon>Coemansia</taxon>
    </lineage>
</organism>
<gene>
    <name evidence="3" type="primary">LTV1</name>
    <name evidence="3" type="ORF">LPJ61_000850</name>
</gene>
<evidence type="ECO:0000313" key="4">
    <source>
        <dbReference type="Proteomes" id="UP001143981"/>
    </source>
</evidence>
<dbReference type="GO" id="GO:0042274">
    <property type="term" value="P:ribosomal small subunit biogenesis"/>
    <property type="evidence" value="ECO:0007669"/>
    <property type="project" value="InterPro"/>
</dbReference>
<evidence type="ECO:0000256" key="2">
    <source>
        <dbReference type="SAM" id="MobiDB-lite"/>
    </source>
</evidence>
<sequence>MVRKFVDKKKATTYNLVYRSQEDPLAFEEGSNDRVFVEATQKGGLKASSSKRADQTVEQSLRDLQLDDADDAGAGRRAGEAALYGIYLDDRSYDYTKHLRPVGAGGGVILEVPDAAKKKRDAVEIRGAELPAEVLPSQHRMDIRSEAFPRGLQPYMDAEVREALEALDDDGGTDEFDDTLLEKLDADELSSADEGPGGFGSGSDDSDFDPEDVFAQVRRMKARREQRADSDDEASVGGSTGFSMSSSAMYRNDKLTLLDEQYERVEAMYGDSDSDESEARYDSDGHYIPQLDADGKALPASTRPDFEHVLDEFLADYELTGKKMQTVVEGGSGAGKLGTYRNALLDVGSDGSRELSKQQVLLAGQRLDAESNAKSDATDEAELDALFVEKARTPWDCESILSTYSSLENHPATIYEERTPRIRLSRKSGLPLAASPVRSSSPDDAEPRERAATARPANETREEKRTRKRQVQEAKRARRDQKKETRGVYAEQQERRQQSRRDRQQLVVHIA</sequence>
<evidence type="ECO:0000313" key="3">
    <source>
        <dbReference type="EMBL" id="KAJ1734871.1"/>
    </source>
</evidence>
<dbReference type="PANTHER" id="PTHR21531:SF0">
    <property type="entry name" value="PROTEIN LTV1 HOMOLOG"/>
    <property type="match status" value="1"/>
</dbReference>
<dbReference type="GO" id="GO:0005829">
    <property type="term" value="C:cytosol"/>
    <property type="evidence" value="ECO:0007669"/>
    <property type="project" value="TreeGrafter"/>
</dbReference>
<feature type="region of interest" description="Disordered" evidence="2">
    <location>
        <begin position="426"/>
        <end position="511"/>
    </location>
</feature>
<keyword evidence="4" id="KW-1185">Reference proteome</keyword>
<reference evidence="3" key="1">
    <citation type="submission" date="2022-07" db="EMBL/GenBank/DDBJ databases">
        <title>Phylogenomic reconstructions and comparative analyses of Kickxellomycotina fungi.</title>
        <authorList>
            <person name="Reynolds N.K."/>
            <person name="Stajich J.E."/>
            <person name="Barry K."/>
            <person name="Grigoriev I.V."/>
            <person name="Crous P."/>
            <person name="Smith M.E."/>
        </authorList>
    </citation>
    <scope>NUCLEOTIDE SEQUENCE</scope>
    <source>
        <strain evidence="3">BCRC 34381</strain>
    </source>
</reference>
<comment type="caution">
    <text evidence="3">The sequence shown here is derived from an EMBL/GenBank/DDBJ whole genome shotgun (WGS) entry which is preliminary data.</text>
</comment>
<feature type="region of interest" description="Disordered" evidence="2">
    <location>
        <begin position="266"/>
        <end position="299"/>
    </location>
</feature>
<dbReference type="EMBL" id="JANBOI010000052">
    <property type="protein sequence ID" value="KAJ1734871.1"/>
    <property type="molecule type" value="Genomic_DNA"/>
</dbReference>
<dbReference type="OrthoDB" id="5852896at2759"/>